<sequence>MFSLLSSILGFATAGLPSILGFFQQKGDQKHEKDMAQLQNQQAMAMAQAGFVAQEKVAAIELEQTNAETYAQERQALYEHDAKIVSESAQWVKTLNASVRPIIAFTFVGLLLFVDIAGFWWAVKTVGFSRDAMDVIFSSDEMSIVGSIIGFYFGSRTWEKKKSGE</sequence>
<feature type="transmembrane region" description="Helical" evidence="1">
    <location>
        <begin position="102"/>
        <end position="123"/>
    </location>
</feature>
<evidence type="ECO:0000256" key="1">
    <source>
        <dbReference type="SAM" id="Phobius"/>
    </source>
</evidence>
<evidence type="ECO:0008006" key="3">
    <source>
        <dbReference type="Google" id="ProtNLM"/>
    </source>
</evidence>
<name>A0A6J5M0F9_9CAUD</name>
<gene>
    <name evidence="2" type="ORF">UFOVP342_6</name>
</gene>
<protein>
    <recommendedName>
        <fullName evidence="3">Holin of 3TMs, for gene-transfer release</fullName>
    </recommendedName>
</protein>
<organism evidence="2">
    <name type="scientific">uncultured Caudovirales phage</name>
    <dbReference type="NCBI Taxonomy" id="2100421"/>
    <lineage>
        <taxon>Viruses</taxon>
        <taxon>Duplodnaviria</taxon>
        <taxon>Heunggongvirae</taxon>
        <taxon>Uroviricota</taxon>
        <taxon>Caudoviricetes</taxon>
        <taxon>Peduoviridae</taxon>
        <taxon>Maltschvirus</taxon>
        <taxon>Maltschvirus maltsch</taxon>
    </lineage>
</organism>
<keyword evidence="1" id="KW-1133">Transmembrane helix</keyword>
<feature type="transmembrane region" description="Helical" evidence="1">
    <location>
        <begin position="6"/>
        <end position="23"/>
    </location>
</feature>
<keyword evidence="1" id="KW-0812">Transmembrane</keyword>
<reference evidence="2" key="1">
    <citation type="submission" date="2020-04" db="EMBL/GenBank/DDBJ databases">
        <authorList>
            <person name="Chiriac C."/>
            <person name="Salcher M."/>
            <person name="Ghai R."/>
            <person name="Kavagutti S V."/>
        </authorList>
    </citation>
    <scope>NUCLEOTIDE SEQUENCE</scope>
</reference>
<accession>A0A6J5M0F9</accession>
<proteinExistence type="predicted"/>
<keyword evidence="1" id="KW-0472">Membrane</keyword>
<feature type="transmembrane region" description="Helical" evidence="1">
    <location>
        <begin position="135"/>
        <end position="153"/>
    </location>
</feature>
<dbReference type="EMBL" id="LR796361">
    <property type="protein sequence ID" value="CAB4139033.1"/>
    <property type="molecule type" value="Genomic_DNA"/>
</dbReference>
<evidence type="ECO:0000313" key="2">
    <source>
        <dbReference type="EMBL" id="CAB4139033.1"/>
    </source>
</evidence>